<keyword evidence="2" id="KW-1185">Reference proteome</keyword>
<name>A0ABW3NIV2_9BACI</name>
<evidence type="ECO:0000313" key="2">
    <source>
        <dbReference type="Proteomes" id="UP001597041"/>
    </source>
</evidence>
<comment type="caution">
    <text evidence="1">The sequence shown here is derived from an EMBL/GenBank/DDBJ whole genome shotgun (WGS) entry which is preliminary data.</text>
</comment>
<dbReference type="Proteomes" id="UP001597041">
    <property type="component" value="Unassembled WGS sequence"/>
</dbReference>
<protein>
    <submittedName>
        <fullName evidence="1">Uncharacterized protein</fullName>
    </submittedName>
</protein>
<dbReference type="EMBL" id="JBHTKK010000011">
    <property type="protein sequence ID" value="MFD1066386.1"/>
    <property type="molecule type" value="Genomic_DNA"/>
</dbReference>
<evidence type="ECO:0000313" key="1">
    <source>
        <dbReference type="EMBL" id="MFD1066386.1"/>
    </source>
</evidence>
<reference evidence="2" key="1">
    <citation type="journal article" date="2019" name="Int. J. Syst. Evol. Microbiol.">
        <title>The Global Catalogue of Microorganisms (GCM) 10K type strain sequencing project: providing services to taxonomists for standard genome sequencing and annotation.</title>
        <authorList>
            <consortium name="The Broad Institute Genomics Platform"/>
            <consortium name="The Broad Institute Genome Sequencing Center for Infectious Disease"/>
            <person name="Wu L."/>
            <person name="Ma J."/>
        </authorList>
    </citation>
    <scope>NUCLEOTIDE SEQUENCE [LARGE SCALE GENOMIC DNA]</scope>
    <source>
        <strain evidence="2">CCUG 56608</strain>
    </source>
</reference>
<sequence length="62" mass="7099">MIMELVHQQMQKTSKPTISSNDGDIKLDLSSEDLSIIYDMINSNNISTFLQRLDPKLWKGDT</sequence>
<accession>A0ABW3NIV2</accession>
<organism evidence="1 2">
    <name type="scientific">Oceanobacillus locisalsi</name>
    <dbReference type="NCBI Taxonomy" id="546107"/>
    <lineage>
        <taxon>Bacteria</taxon>
        <taxon>Bacillati</taxon>
        <taxon>Bacillota</taxon>
        <taxon>Bacilli</taxon>
        <taxon>Bacillales</taxon>
        <taxon>Bacillaceae</taxon>
        <taxon>Oceanobacillus</taxon>
    </lineage>
</organism>
<dbReference type="RefSeq" id="WP_379591968.1">
    <property type="nucleotide sequence ID" value="NZ_JBHTKK010000011.1"/>
</dbReference>
<proteinExistence type="predicted"/>
<gene>
    <name evidence="1" type="ORF">ACFQ19_10155</name>
</gene>